<comment type="similarity">
    <text evidence="3">Belongs to the CheD family.</text>
</comment>
<comment type="function">
    <text evidence="3">Probably deamidates glutamine residues to glutamate on methyl-accepting chemotaxis receptors (MCPs), playing an important role in chemotaxis.</text>
</comment>
<reference evidence="4" key="1">
    <citation type="submission" date="2019-06" db="EMBL/GenBank/DDBJ databases">
        <title>Complete genome sequence of Methylogaea oryzae strain JCM16910.</title>
        <authorList>
            <person name="Asakawa S."/>
        </authorList>
    </citation>
    <scope>NUCLEOTIDE SEQUENCE</scope>
    <source>
        <strain evidence="4">E10</strain>
    </source>
</reference>
<dbReference type="GO" id="GO:0050568">
    <property type="term" value="F:protein-glutamine glutaminase activity"/>
    <property type="evidence" value="ECO:0007669"/>
    <property type="project" value="UniProtKB-UniRule"/>
</dbReference>
<protein>
    <recommendedName>
        <fullName evidence="3">Probable chemoreceptor glutamine deamidase CheD</fullName>
        <ecNumber evidence="3">3.5.1.44</ecNumber>
    </recommendedName>
</protein>
<dbReference type="GO" id="GO:0006935">
    <property type="term" value="P:chemotaxis"/>
    <property type="evidence" value="ECO:0007669"/>
    <property type="project" value="UniProtKB-UniRule"/>
</dbReference>
<dbReference type="Gene3D" id="3.30.1330.200">
    <property type="match status" value="1"/>
</dbReference>
<dbReference type="HAMAP" id="MF_01440">
    <property type="entry name" value="CheD"/>
    <property type="match status" value="1"/>
</dbReference>
<sequence>MSPQTKQQRHVAAGEWFFGRGDGYVRTLLGSCVAITLWHEALRLGGMSHCLLPEPPAHRRQTDALYVQGAIASFRAALRQYGARPEDCVAKLFGGGNMFPRQGARAGGDVGRRNVEAARFLLRKAGFVIKREHVGGYCHRAVVLDLNTGDTWLRACKPGERPL</sequence>
<dbReference type="Proteomes" id="UP000824988">
    <property type="component" value="Chromosome"/>
</dbReference>
<dbReference type="AlphaFoldDB" id="A0A8D4VN28"/>
<gene>
    <name evidence="3 4" type="primary">cheD</name>
    <name evidence="4" type="ORF">MoryE10_12170</name>
</gene>
<evidence type="ECO:0000313" key="4">
    <source>
        <dbReference type="EMBL" id="BBL70611.1"/>
    </source>
</evidence>
<keyword evidence="2 3" id="KW-0378">Hydrolase</keyword>
<dbReference type="SUPFAM" id="SSF64438">
    <property type="entry name" value="CNF1/YfiH-like putative cysteine hydrolases"/>
    <property type="match status" value="1"/>
</dbReference>
<comment type="catalytic activity">
    <reaction evidence="3">
        <text>L-glutaminyl-[protein] + H2O = L-glutamyl-[protein] + NH4(+)</text>
        <dbReference type="Rhea" id="RHEA:16441"/>
        <dbReference type="Rhea" id="RHEA-COMP:10207"/>
        <dbReference type="Rhea" id="RHEA-COMP:10208"/>
        <dbReference type="ChEBI" id="CHEBI:15377"/>
        <dbReference type="ChEBI" id="CHEBI:28938"/>
        <dbReference type="ChEBI" id="CHEBI:29973"/>
        <dbReference type="ChEBI" id="CHEBI:30011"/>
        <dbReference type="EC" id="3.5.1.44"/>
    </reaction>
</comment>
<proteinExistence type="inferred from homology"/>
<keyword evidence="5" id="KW-1185">Reference proteome</keyword>
<evidence type="ECO:0000313" key="5">
    <source>
        <dbReference type="Proteomes" id="UP000824988"/>
    </source>
</evidence>
<evidence type="ECO:0000256" key="2">
    <source>
        <dbReference type="ARBA" id="ARBA00022801"/>
    </source>
</evidence>
<keyword evidence="1 3" id="KW-0145">Chemotaxis</keyword>
<evidence type="ECO:0000256" key="1">
    <source>
        <dbReference type="ARBA" id="ARBA00022500"/>
    </source>
</evidence>
<dbReference type="Pfam" id="PF03975">
    <property type="entry name" value="CheD"/>
    <property type="match status" value="1"/>
</dbReference>
<accession>A0A8D4VN28</accession>
<dbReference type="InterPro" id="IPR038592">
    <property type="entry name" value="CheD-like_sf"/>
</dbReference>
<name>A0A8D4VN28_9GAMM</name>
<dbReference type="KEGG" id="moz:MoryE10_12170"/>
<dbReference type="EMBL" id="AP019782">
    <property type="protein sequence ID" value="BBL70611.1"/>
    <property type="molecule type" value="Genomic_DNA"/>
</dbReference>
<dbReference type="RefSeq" id="WP_082411475.1">
    <property type="nucleotide sequence ID" value="NZ_AP019782.1"/>
</dbReference>
<evidence type="ECO:0000256" key="3">
    <source>
        <dbReference type="HAMAP-Rule" id="MF_01440"/>
    </source>
</evidence>
<dbReference type="EC" id="3.5.1.44" evidence="3"/>
<dbReference type="PANTHER" id="PTHR35147">
    <property type="entry name" value="CHEMORECEPTOR GLUTAMINE DEAMIDASE CHED-RELATED"/>
    <property type="match status" value="1"/>
</dbReference>
<organism evidence="4 5">
    <name type="scientific">Methylogaea oryzae</name>
    <dbReference type="NCBI Taxonomy" id="1295382"/>
    <lineage>
        <taxon>Bacteria</taxon>
        <taxon>Pseudomonadati</taxon>
        <taxon>Pseudomonadota</taxon>
        <taxon>Gammaproteobacteria</taxon>
        <taxon>Methylococcales</taxon>
        <taxon>Methylococcaceae</taxon>
        <taxon>Methylogaea</taxon>
    </lineage>
</organism>
<dbReference type="CDD" id="cd16352">
    <property type="entry name" value="CheD"/>
    <property type="match status" value="1"/>
</dbReference>
<dbReference type="PANTHER" id="PTHR35147:SF3">
    <property type="entry name" value="CHEMORECEPTOR GLUTAMINE DEAMIDASE CHED 1-RELATED"/>
    <property type="match status" value="1"/>
</dbReference>
<dbReference type="InterPro" id="IPR011324">
    <property type="entry name" value="Cytotoxic_necrot_fac-like_cat"/>
</dbReference>
<dbReference type="InterPro" id="IPR005659">
    <property type="entry name" value="Chemorcpt_Glu_NH3ase_CheD"/>
</dbReference>